<evidence type="ECO:0000256" key="3">
    <source>
        <dbReference type="ARBA" id="ARBA00023125"/>
    </source>
</evidence>
<dbReference type="CDD" id="cd00067">
    <property type="entry name" value="GAL4"/>
    <property type="match status" value="1"/>
</dbReference>
<feature type="domain" description="Zn(2)-C6 fungal-type" evidence="7">
    <location>
        <begin position="11"/>
        <end position="42"/>
    </location>
</feature>
<feature type="region of interest" description="Disordered" evidence="6">
    <location>
        <begin position="95"/>
        <end position="127"/>
    </location>
</feature>
<organism evidence="8 9">
    <name type="scientific">Paraphaeosphaeria minitans</name>
    <dbReference type="NCBI Taxonomy" id="565426"/>
    <lineage>
        <taxon>Eukaryota</taxon>
        <taxon>Fungi</taxon>
        <taxon>Dikarya</taxon>
        <taxon>Ascomycota</taxon>
        <taxon>Pezizomycotina</taxon>
        <taxon>Dothideomycetes</taxon>
        <taxon>Pleosporomycetidae</taxon>
        <taxon>Pleosporales</taxon>
        <taxon>Massarineae</taxon>
        <taxon>Didymosphaeriaceae</taxon>
        <taxon>Paraphaeosphaeria</taxon>
    </lineage>
</organism>
<evidence type="ECO:0000256" key="6">
    <source>
        <dbReference type="SAM" id="MobiDB-lite"/>
    </source>
</evidence>
<feature type="region of interest" description="Disordered" evidence="6">
    <location>
        <begin position="464"/>
        <end position="486"/>
    </location>
</feature>
<dbReference type="EMBL" id="WJXW01000018">
    <property type="protein sequence ID" value="KAF9728883.1"/>
    <property type="molecule type" value="Genomic_DNA"/>
</dbReference>
<feature type="compositionally biased region" description="Polar residues" evidence="6">
    <location>
        <begin position="635"/>
        <end position="646"/>
    </location>
</feature>
<evidence type="ECO:0000256" key="1">
    <source>
        <dbReference type="ARBA" id="ARBA00004123"/>
    </source>
</evidence>
<dbReference type="PROSITE" id="PS00463">
    <property type="entry name" value="ZN2_CY6_FUNGAL_1"/>
    <property type="match status" value="1"/>
</dbReference>
<dbReference type="Gene3D" id="4.10.240.10">
    <property type="entry name" value="Zn(2)-C6 fungal-type DNA-binding domain"/>
    <property type="match status" value="1"/>
</dbReference>
<dbReference type="PANTHER" id="PTHR31845">
    <property type="entry name" value="FINGER DOMAIN PROTEIN, PUTATIVE-RELATED"/>
    <property type="match status" value="1"/>
</dbReference>
<reference evidence="8" key="1">
    <citation type="journal article" date="2020" name="Mol. Plant Microbe Interact.">
        <title>Genome Sequence of the Biocontrol Agent Coniothyrium minitans strain Conio (IMI 134523).</title>
        <authorList>
            <person name="Patel D."/>
            <person name="Shittu T.A."/>
            <person name="Baroncelli R."/>
            <person name="Muthumeenakshi S."/>
            <person name="Osborne T.H."/>
            <person name="Janganan T.K."/>
            <person name="Sreenivasaprasad S."/>
        </authorList>
    </citation>
    <scope>NUCLEOTIDE SEQUENCE</scope>
    <source>
        <strain evidence="8">Conio</strain>
    </source>
</reference>
<dbReference type="InterPro" id="IPR001138">
    <property type="entry name" value="Zn2Cys6_DnaBD"/>
</dbReference>
<dbReference type="PANTHER" id="PTHR31845:SF10">
    <property type="entry name" value="ZN(II)2CYS6 TRANSCRIPTION FACTOR (EUROFUNG)"/>
    <property type="match status" value="1"/>
</dbReference>
<evidence type="ECO:0000256" key="2">
    <source>
        <dbReference type="ARBA" id="ARBA00023015"/>
    </source>
</evidence>
<name>A0A9P6G545_9PLEO</name>
<keyword evidence="5" id="KW-0539">Nucleus</keyword>
<feature type="region of interest" description="Disordered" evidence="6">
    <location>
        <begin position="574"/>
        <end position="608"/>
    </location>
</feature>
<dbReference type="OrthoDB" id="5226580at2759"/>
<dbReference type="InterPro" id="IPR051089">
    <property type="entry name" value="prtT"/>
</dbReference>
<evidence type="ECO:0000313" key="8">
    <source>
        <dbReference type="EMBL" id="KAF9728883.1"/>
    </source>
</evidence>
<keyword evidence="4" id="KW-0804">Transcription</keyword>
<dbReference type="SUPFAM" id="SSF57701">
    <property type="entry name" value="Zn2/Cys6 DNA-binding domain"/>
    <property type="match status" value="1"/>
</dbReference>
<dbReference type="GO" id="GO:0005634">
    <property type="term" value="C:nucleus"/>
    <property type="evidence" value="ECO:0007669"/>
    <property type="project" value="UniProtKB-SubCell"/>
</dbReference>
<keyword evidence="3" id="KW-0238">DNA-binding</keyword>
<dbReference type="GO" id="GO:0000981">
    <property type="term" value="F:DNA-binding transcription factor activity, RNA polymerase II-specific"/>
    <property type="evidence" value="ECO:0007669"/>
    <property type="project" value="InterPro"/>
</dbReference>
<keyword evidence="9" id="KW-1185">Reference proteome</keyword>
<comment type="subcellular location">
    <subcellularLocation>
        <location evidence="1">Nucleus</location>
    </subcellularLocation>
</comment>
<evidence type="ECO:0000256" key="5">
    <source>
        <dbReference type="ARBA" id="ARBA00023242"/>
    </source>
</evidence>
<comment type="caution">
    <text evidence="8">The sequence shown here is derived from an EMBL/GenBank/DDBJ whole genome shotgun (WGS) entry which is preliminary data.</text>
</comment>
<accession>A0A9P6G545</accession>
<feature type="region of interest" description="Disordered" evidence="6">
    <location>
        <begin position="635"/>
        <end position="662"/>
    </location>
</feature>
<dbReference type="GO" id="GO:0008270">
    <property type="term" value="F:zinc ion binding"/>
    <property type="evidence" value="ECO:0007669"/>
    <property type="project" value="InterPro"/>
</dbReference>
<protein>
    <recommendedName>
        <fullName evidence="7">Zn(2)-C6 fungal-type domain-containing protein</fullName>
    </recommendedName>
</protein>
<proteinExistence type="predicted"/>
<gene>
    <name evidence="8" type="ORF">PMIN01_13263</name>
</gene>
<sequence>MTVEDAKKRKACQSCTKSKAKCSPSEDRLGICYRCQRLKKECFLKETAKKRGPKNRSRVKQLEQRVDTLIDLLANGQAASIPVSSSASATQGVHLPLAIPPESPDDPDGRSENVPSPYGTPARSPENIPYVPAEACCKAYDPVADGLLDDYKADSLLQEFRHSYTPAFPFVIVPPSINGKALRQSHPFLFHAILTVTTHRQAGLQATLAAKLKEQISLRVISHSHKSLELLQGILLYTGWYHFYYDPFKQHLAVMLQLCIAMLQDLGFSKNPQNAKKKIPMGDIGASLYSVRSLAEKRAFLGTFYMAAKLSLDTNDNLISHNRGEDQRLAYLAAVLEHHNDAAVFDKREAFVRLWKSTNYDFFTFKSAQKKTLKVNMKRFTKEWQVELERIQKAKDLGNNADEVQKAYNAKVAKFVGILIPGLRSQRGLNYRAPTQTIEDLKLQGDMSARDIQPGVLLEALKTNESDHYKPKPQRTTKPKVNNEPLQTPTTAILGLAISRPNLQQKKAAQVVDVKEAIWFLQKSKPQKMLAKLMELFPEEVPVRQPITASGAPPSSLDLTILLQSSRRIASMLSSSHNNPQTIIGKRNASEQDGDLEGSEKKRHKGEQHVVARSLMLPVDDSLLQVETNWQISANTPVAPSNTSLFGSDELKPRSSLFKGGD</sequence>
<dbReference type="InterPro" id="IPR036864">
    <property type="entry name" value="Zn2-C6_fun-type_DNA-bd_sf"/>
</dbReference>
<keyword evidence="2" id="KW-0805">Transcription regulation</keyword>
<evidence type="ECO:0000259" key="7">
    <source>
        <dbReference type="PROSITE" id="PS00463"/>
    </source>
</evidence>
<dbReference type="Proteomes" id="UP000756921">
    <property type="component" value="Unassembled WGS sequence"/>
</dbReference>
<dbReference type="CDD" id="cd12148">
    <property type="entry name" value="fungal_TF_MHR"/>
    <property type="match status" value="1"/>
</dbReference>
<evidence type="ECO:0000313" key="9">
    <source>
        <dbReference type="Proteomes" id="UP000756921"/>
    </source>
</evidence>
<dbReference type="AlphaFoldDB" id="A0A9P6G545"/>
<evidence type="ECO:0000256" key="4">
    <source>
        <dbReference type="ARBA" id="ARBA00023163"/>
    </source>
</evidence>
<dbReference type="GO" id="GO:0000976">
    <property type="term" value="F:transcription cis-regulatory region binding"/>
    <property type="evidence" value="ECO:0007669"/>
    <property type="project" value="TreeGrafter"/>
</dbReference>